<evidence type="ECO:0000313" key="2">
    <source>
        <dbReference type="Proteomes" id="UP000185109"/>
    </source>
</evidence>
<dbReference type="Proteomes" id="UP000185109">
    <property type="component" value="Plasmid pRsp8C3c"/>
</dbReference>
<gene>
    <name evidence="1" type="ORF">AM571_PC00276</name>
</gene>
<proteinExistence type="predicted"/>
<organism evidence="1 2">
    <name type="scientific">Rhizobium etli 8C-3</name>
    <dbReference type="NCBI Taxonomy" id="538025"/>
    <lineage>
        <taxon>Bacteria</taxon>
        <taxon>Pseudomonadati</taxon>
        <taxon>Pseudomonadota</taxon>
        <taxon>Alphaproteobacteria</taxon>
        <taxon>Hyphomicrobiales</taxon>
        <taxon>Rhizobiaceae</taxon>
        <taxon>Rhizobium/Agrobacterium group</taxon>
        <taxon>Rhizobium</taxon>
    </lineage>
</organism>
<dbReference type="EMBL" id="CP017244">
    <property type="protein sequence ID" value="APO78016.1"/>
    <property type="molecule type" value="Genomic_DNA"/>
</dbReference>
<evidence type="ECO:0000313" key="1">
    <source>
        <dbReference type="EMBL" id="APO78016.1"/>
    </source>
</evidence>
<sequence length="76" mass="8687">MNRFRAVCNYIPQTASCQRNDCPAGFDGTVRYPFRPLRRRQATAGASPVILTSLNNSLKRRPRRFEAEDVPLYDSP</sequence>
<dbReference type="AlphaFoldDB" id="A0A1L5PDC2"/>
<keyword evidence="1" id="KW-0614">Plasmid</keyword>
<geneLocation type="plasmid" evidence="2">
    <name>prsp8c3c</name>
</geneLocation>
<reference evidence="1 2" key="1">
    <citation type="submission" date="2016-09" db="EMBL/GenBank/DDBJ databases">
        <title>The complete genome sequences of Rhizobium gallicum, symbiovars gallicum and phaseoli, symbionts associated to common bean (Phaseolus vulgaris).</title>
        <authorList>
            <person name="Bustos P."/>
            <person name="Santamaria R.I."/>
            <person name="Perez-Carrascal O.M."/>
            <person name="Juarez S."/>
            <person name="Lozano L."/>
            <person name="Martinez-Flores I."/>
            <person name="Martinez-Romero E."/>
            <person name="Cevallos M."/>
            <person name="Romero D."/>
            <person name="Davila G."/>
            <person name="Gonzalez V."/>
        </authorList>
    </citation>
    <scope>NUCLEOTIDE SEQUENCE [LARGE SCALE GENOMIC DNA]</scope>
    <source>
        <strain evidence="1 2">8C-3</strain>
        <plasmid evidence="2">Plasmid prsp8c3c</plasmid>
    </source>
</reference>
<name>A0A1L5PDC2_RHIET</name>
<protein>
    <submittedName>
        <fullName evidence="1">Uncharacterized protein</fullName>
    </submittedName>
</protein>
<accession>A0A1L5PDC2</accession>